<dbReference type="Pfam" id="PF13203">
    <property type="entry name" value="DUF2201_N"/>
    <property type="match status" value="1"/>
</dbReference>
<dbReference type="PANTHER" id="PTHR38730">
    <property type="entry name" value="SLL7028 PROTEIN"/>
    <property type="match status" value="1"/>
</dbReference>
<dbReference type="Pfam" id="PF09967">
    <property type="entry name" value="DUF2201"/>
    <property type="match status" value="1"/>
</dbReference>
<dbReference type="EMBL" id="BLXX01000004">
    <property type="protein sequence ID" value="GFO59370.1"/>
    <property type="molecule type" value="Genomic_DNA"/>
</dbReference>
<dbReference type="PANTHER" id="PTHR38730:SF1">
    <property type="entry name" value="SLL7028 PROTEIN"/>
    <property type="match status" value="1"/>
</dbReference>
<comment type="caution">
    <text evidence="4">The sequence shown here is derived from an EMBL/GenBank/DDBJ whole genome shotgun (WGS) entry which is preliminary data.</text>
</comment>
<protein>
    <recommendedName>
        <fullName evidence="6">VWA-like domain-containing protein</fullName>
    </recommendedName>
</protein>
<proteinExistence type="predicted"/>
<evidence type="ECO:0000256" key="1">
    <source>
        <dbReference type="SAM" id="MobiDB-lite"/>
    </source>
</evidence>
<evidence type="ECO:0000313" key="4">
    <source>
        <dbReference type="EMBL" id="GFO59370.1"/>
    </source>
</evidence>
<dbReference type="RefSeq" id="WP_183354209.1">
    <property type="nucleotide sequence ID" value="NZ_BLXX01000004.1"/>
</dbReference>
<dbReference type="Proteomes" id="UP000556026">
    <property type="component" value="Unassembled WGS sequence"/>
</dbReference>
<sequence>MAHTLENAVVRLLRERPFYGHFLLNLRREERPLEGKPAGITVRDGIPILAVDPPFLEALPPQQQCHLLEHLVKHLLHLHPLRRKERNRHDWDISCDLAINPGLGELPPGAVYPADYGAPDGLAAEEYYARLSCRFDLGNLSGSGFGDADQEAEGAQGSGDTPKLGETLDDHALWDEADSTPFGLGAEMVRSITRESLRGSDGEAPEEVRAVVEALLRPAPIPWRQVLRQFVATAGRTGRTTTWMREHRRFGHDTPGIRKRRRLNLLVGVDVSDSTNIVELREAFARELLQIAKGRDATLTVLYANSRIQRIEVLKGAPAVLERHDGGGFTDLRPVFEYAKTLHPLPAAVIYLTDGIGPAPEQMEFPTLWVLTGAGEKPVPWGIELRLEV</sequence>
<organism evidence="4 5">
    <name type="scientific">Geomonas silvestris</name>
    <dbReference type="NCBI Taxonomy" id="2740184"/>
    <lineage>
        <taxon>Bacteria</taxon>
        <taxon>Pseudomonadati</taxon>
        <taxon>Thermodesulfobacteriota</taxon>
        <taxon>Desulfuromonadia</taxon>
        <taxon>Geobacterales</taxon>
        <taxon>Geobacteraceae</taxon>
        <taxon>Geomonas</taxon>
    </lineage>
</organism>
<gene>
    <name evidence="4" type="ORF">GMST_16950</name>
</gene>
<keyword evidence="5" id="KW-1185">Reference proteome</keyword>
<evidence type="ECO:0000313" key="5">
    <source>
        <dbReference type="Proteomes" id="UP000556026"/>
    </source>
</evidence>
<reference evidence="5" key="1">
    <citation type="submission" date="2020-06" db="EMBL/GenBank/DDBJ databases">
        <title>Draft genomic sequence of Geomonas sp. Red330.</title>
        <authorList>
            <person name="Itoh H."/>
            <person name="Zhenxing X."/>
            <person name="Ushijima N."/>
            <person name="Masuda Y."/>
            <person name="Shiratori Y."/>
            <person name="Senoo K."/>
        </authorList>
    </citation>
    <scope>NUCLEOTIDE SEQUENCE [LARGE SCALE GENOMIC DNA]</scope>
    <source>
        <strain evidence="5">Red330</strain>
    </source>
</reference>
<evidence type="ECO:0000259" key="2">
    <source>
        <dbReference type="Pfam" id="PF09967"/>
    </source>
</evidence>
<evidence type="ECO:0008006" key="6">
    <source>
        <dbReference type="Google" id="ProtNLM"/>
    </source>
</evidence>
<dbReference type="AlphaFoldDB" id="A0A6V8MH98"/>
<feature type="domain" description="VWA-like" evidence="2">
    <location>
        <begin position="266"/>
        <end position="387"/>
    </location>
</feature>
<feature type="region of interest" description="Disordered" evidence="1">
    <location>
        <begin position="145"/>
        <end position="165"/>
    </location>
</feature>
<feature type="domain" description="Putative metallopeptidase" evidence="3">
    <location>
        <begin position="3"/>
        <end position="250"/>
    </location>
</feature>
<name>A0A6V8MH98_9BACT</name>
<dbReference type="InterPro" id="IPR018698">
    <property type="entry name" value="VWA-like_dom"/>
</dbReference>
<dbReference type="InterPro" id="IPR025154">
    <property type="entry name" value="Put_metallopeptidase_dom"/>
</dbReference>
<accession>A0A6V8MH98</accession>
<evidence type="ECO:0000259" key="3">
    <source>
        <dbReference type="Pfam" id="PF13203"/>
    </source>
</evidence>